<protein>
    <submittedName>
        <fullName evidence="1">CST complex subunit CTC1</fullName>
    </submittedName>
</protein>
<dbReference type="AlphaFoldDB" id="A0A5C6MFL0"/>
<dbReference type="EMBL" id="RHFK02000490">
    <property type="protein sequence ID" value="TWW53936.1"/>
    <property type="molecule type" value="Genomic_DNA"/>
</dbReference>
<name>A0A5C6MFL0_9TELE</name>
<keyword evidence="2" id="KW-1185">Reference proteome</keyword>
<reference evidence="1 2" key="1">
    <citation type="submission" date="2019-04" db="EMBL/GenBank/DDBJ databases">
        <title>Chromosome genome assembly for Takifugu flavidus.</title>
        <authorList>
            <person name="Xiao S."/>
        </authorList>
    </citation>
    <scope>NUCLEOTIDE SEQUENCE [LARGE SCALE GENOMIC DNA]</scope>
    <source>
        <strain evidence="1">HTHZ2018</strain>
        <tissue evidence="1">Muscle</tissue>
    </source>
</reference>
<sequence>MSIWLFILHEFHISLQITHVHFLFRPSPDFPPSILCTCLRSTLKISSFSKVSEPPAGSSCPCDGVLPRLLLEKNMGICEYLWVCHLSSQLSHSLVPRMLKHCVCMLSWKLMALTSCVPCVSVVVLSQLCPLCLCSTVLTQLCPLCLCSSVDPAVSPVSL</sequence>
<dbReference type="Proteomes" id="UP000324091">
    <property type="component" value="Unassembled WGS sequence"/>
</dbReference>
<comment type="caution">
    <text evidence="1">The sequence shown here is derived from an EMBL/GenBank/DDBJ whole genome shotgun (WGS) entry which is preliminary data.</text>
</comment>
<evidence type="ECO:0000313" key="2">
    <source>
        <dbReference type="Proteomes" id="UP000324091"/>
    </source>
</evidence>
<evidence type="ECO:0000313" key="1">
    <source>
        <dbReference type="EMBL" id="TWW53936.1"/>
    </source>
</evidence>
<proteinExistence type="predicted"/>
<gene>
    <name evidence="1" type="ORF">D4764_0184740</name>
</gene>
<organism evidence="1 2">
    <name type="scientific">Takifugu flavidus</name>
    <name type="common">sansaifugu</name>
    <dbReference type="NCBI Taxonomy" id="433684"/>
    <lineage>
        <taxon>Eukaryota</taxon>
        <taxon>Metazoa</taxon>
        <taxon>Chordata</taxon>
        <taxon>Craniata</taxon>
        <taxon>Vertebrata</taxon>
        <taxon>Euteleostomi</taxon>
        <taxon>Actinopterygii</taxon>
        <taxon>Neopterygii</taxon>
        <taxon>Teleostei</taxon>
        <taxon>Neoteleostei</taxon>
        <taxon>Acanthomorphata</taxon>
        <taxon>Eupercaria</taxon>
        <taxon>Tetraodontiformes</taxon>
        <taxon>Tetradontoidea</taxon>
        <taxon>Tetraodontidae</taxon>
        <taxon>Takifugu</taxon>
    </lineage>
</organism>
<accession>A0A5C6MFL0</accession>
<dbReference type="InterPro" id="IPR029156">
    <property type="entry name" value="CTC1"/>
</dbReference>
<dbReference type="Pfam" id="PF15489">
    <property type="entry name" value="CTC1"/>
    <property type="match status" value="1"/>
</dbReference>
<dbReference type="GO" id="GO:0003697">
    <property type="term" value="F:single-stranded DNA binding"/>
    <property type="evidence" value="ECO:0007669"/>
    <property type="project" value="InterPro"/>
</dbReference>